<gene>
    <name evidence="1" type="ORF">SMRZ_LOCUS4765</name>
</gene>
<name>A0A3P7YET4_9TREM</name>
<reference evidence="1 2" key="1">
    <citation type="submission" date="2018-11" db="EMBL/GenBank/DDBJ databases">
        <authorList>
            <consortium name="Pathogen Informatics"/>
        </authorList>
    </citation>
    <scope>NUCLEOTIDE SEQUENCE [LARGE SCALE GENOMIC DNA]</scope>
    <source>
        <strain evidence="1 2">Zambia</strain>
    </source>
</reference>
<dbReference type="Proteomes" id="UP000277204">
    <property type="component" value="Unassembled WGS sequence"/>
</dbReference>
<organism evidence="1 2">
    <name type="scientific">Schistosoma margrebowiei</name>
    <dbReference type="NCBI Taxonomy" id="48269"/>
    <lineage>
        <taxon>Eukaryota</taxon>
        <taxon>Metazoa</taxon>
        <taxon>Spiralia</taxon>
        <taxon>Lophotrochozoa</taxon>
        <taxon>Platyhelminthes</taxon>
        <taxon>Trematoda</taxon>
        <taxon>Digenea</taxon>
        <taxon>Strigeidida</taxon>
        <taxon>Schistosomatoidea</taxon>
        <taxon>Schistosomatidae</taxon>
        <taxon>Schistosoma</taxon>
    </lineage>
</organism>
<keyword evidence="2" id="KW-1185">Reference proteome</keyword>
<proteinExistence type="predicted"/>
<protein>
    <submittedName>
        <fullName evidence="1">Uncharacterized protein</fullName>
    </submittedName>
</protein>
<dbReference type="AlphaFoldDB" id="A0A3P7YET4"/>
<accession>A0A3P7YET4</accession>
<dbReference type="EMBL" id="UZAI01001549">
    <property type="protein sequence ID" value="VDO63103.1"/>
    <property type="molecule type" value="Genomic_DNA"/>
</dbReference>
<evidence type="ECO:0000313" key="1">
    <source>
        <dbReference type="EMBL" id="VDO63103.1"/>
    </source>
</evidence>
<evidence type="ECO:0000313" key="2">
    <source>
        <dbReference type="Proteomes" id="UP000277204"/>
    </source>
</evidence>
<sequence>MLQYSKLLHSIRSLCILATDVLLSLTRCETIP</sequence>